<dbReference type="GO" id="GO:0019698">
    <property type="term" value="P:D-galacturonate catabolic process"/>
    <property type="evidence" value="ECO:0007669"/>
    <property type="project" value="TreeGrafter"/>
</dbReference>
<dbReference type="Gene3D" id="2.30.130.110">
    <property type="match status" value="1"/>
</dbReference>
<evidence type="ECO:0000313" key="3">
    <source>
        <dbReference type="EMBL" id="SFU54102.1"/>
    </source>
</evidence>
<dbReference type="PANTHER" id="PTHR30536:SF5">
    <property type="entry name" value="ALTRONATE DEHYDRATASE"/>
    <property type="match status" value="1"/>
</dbReference>
<dbReference type="GO" id="GO:0016829">
    <property type="term" value="F:lyase activity"/>
    <property type="evidence" value="ECO:0007669"/>
    <property type="project" value="UniProtKB-KW"/>
</dbReference>
<accession>A0A1I7H0D1</accession>
<dbReference type="AlphaFoldDB" id="A0A1I7H0D1"/>
<dbReference type="OrthoDB" id="9804574at2"/>
<dbReference type="Proteomes" id="UP000183508">
    <property type="component" value="Unassembled WGS sequence"/>
</dbReference>
<dbReference type="SMART" id="SM00858">
    <property type="entry name" value="SAF"/>
    <property type="match status" value="1"/>
</dbReference>
<dbReference type="InterPro" id="IPR052172">
    <property type="entry name" value="UxaA_altronate/galactarate_dh"/>
</dbReference>
<reference evidence="4" key="1">
    <citation type="submission" date="2016-10" db="EMBL/GenBank/DDBJ databases">
        <authorList>
            <person name="Varghese N."/>
        </authorList>
    </citation>
    <scope>NUCLEOTIDE SEQUENCE [LARGE SCALE GENOMIC DNA]</scope>
    <source>
        <strain evidence="4">DSM 17980</strain>
    </source>
</reference>
<dbReference type="PANTHER" id="PTHR30536">
    <property type="entry name" value="ALTRONATE/GALACTARATE DEHYDRATASE"/>
    <property type="match status" value="1"/>
</dbReference>
<dbReference type="CDD" id="cd11613">
    <property type="entry name" value="SAF_AH_GD"/>
    <property type="match status" value="1"/>
</dbReference>
<dbReference type="RefSeq" id="WP_074950035.1">
    <property type="nucleotide sequence ID" value="NZ_FPBV01000003.1"/>
</dbReference>
<dbReference type="EMBL" id="FPBV01000003">
    <property type="protein sequence ID" value="SFU54102.1"/>
    <property type="molecule type" value="Genomic_DNA"/>
</dbReference>
<proteinExistence type="predicted"/>
<feature type="domain" description="SAF" evidence="2">
    <location>
        <begin position="20"/>
        <end position="93"/>
    </location>
</feature>
<dbReference type="eggNOG" id="COG2721">
    <property type="taxonomic scope" value="Bacteria"/>
</dbReference>
<gene>
    <name evidence="3" type="ORF">SAMN05421543_103160</name>
</gene>
<evidence type="ECO:0000256" key="1">
    <source>
        <dbReference type="ARBA" id="ARBA00023239"/>
    </source>
</evidence>
<protein>
    <submittedName>
        <fullName evidence="3">Altronate dehydratase small subunit</fullName>
    </submittedName>
</protein>
<dbReference type="Pfam" id="PF08666">
    <property type="entry name" value="SAF"/>
    <property type="match status" value="1"/>
</dbReference>
<evidence type="ECO:0000313" key="4">
    <source>
        <dbReference type="Proteomes" id="UP000183508"/>
    </source>
</evidence>
<dbReference type="InterPro" id="IPR013974">
    <property type="entry name" value="SAF"/>
</dbReference>
<dbReference type="STRING" id="392015.SAMN05421543_103160"/>
<keyword evidence="4" id="KW-1185">Reference proteome</keyword>
<organism evidence="3 4">
    <name type="scientific">Alicyclobacillus macrosporangiidus</name>
    <dbReference type="NCBI Taxonomy" id="392015"/>
    <lineage>
        <taxon>Bacteria</taxon>
        <taxon>Bacillati</taxon>
        <taxon>Bacillota</taxon>
        <taxon>Bacilli</taxon>
        <taxon>Bacillales</taxon>
        <taxon>Alicyclobacillaceae</taxon>
        <taxon>Alicyclobacillus</taxon>
    </lineage>
</organism>
<sequence length="115" mass="12193">MSESHLGTGRRQWVVMHPKDDVAVALTPLAPGTEVAAEDGSFSVVIRQPIPFGHKFAIRRVCKGAPVHKYGQVIGGATADIEPGEHVHVHNVDSLRARGDLLAAAQGGQGKEEAQ</sequence>
<name>A0A1I7H0D1_9BACL</name>
<keyword evidence="1" id="KW-0456">Lyase</keyword>
<evidence type="ECO:0000259" key="2">
    <source>
        <dbReference type="SMART" id="SM00858"/>
    </source>
</evidence>
<dbReference type="InterPro" id="IPR044144">
    <property type="entry name" value="SAF_UxaA/GarD"/>
</dbReference>